<dbReference type="PANTHER" id="PTHR12684:SF2">
    <property type="entry name" value="TRNA 2'-PHOSPHOTRANSFERASE 1"/>
    <property type="match status" value="1"/>
</dbReference>
<comment type="similarity">
    <text evidence="1 5">Belongs to the KptA/TPT1 family.</text>
</comment>
<dbReference type="InterPro" id="IPR002745">
    <property type="entry name" value="Ptrans_KptA/Tpt1"/>
</dbReference>
<dbReference type="EC" id="2.7.1.-" evidence="5"/>
<dbReference type="InterPro" id="IPR042080">
    <property type="entry name" value="RNA_2'-PTrans_N"/>
</dbReference>
<name>A0A1J5THJ8_9ARCH</name>
<dbReference type="GO" id="GO:0006388">
    <property type="term" value="P:tRNA splicing, via endonucleolytic cleavage and ligation"/>
    <property type="evidence" value="ECO:0007669"/>
    <property type="project" value="UniProtKB-UniRule"/>
</dbReference>
<sequence length="187" mass="21206">MSPRHVDKFGRIMAGILRHFPDRFDLEMTQQGWIDVGEFVDAIKQKRGGLGYLTIKHVKAVIETDPKGRYQFEDNRIRATYAHSIDLDLDLPTEGVPEHLYYACSEDDVEDYIENGLFPEDRMMVHLSGTRLNALEAGRHIIGKPVVLMLDVREAEKDGGKIMKAGTTVFVTKEVVGKHLKRLPNST</sequence>
<dbReference type="Pfam" id="PF01885">
    <property type="entry name" value="PTS_2-RNA"/>
    <property type="match status" value="1"/>
</dbReference>
<keyword evidence="3 5" id="KW-0520">NAD</keyword>
<comment type="function">
    <text evidence="4 5">Removes the 2'-phosphate from RNA via an intermediate in which the phosphate is ADP-ribosylated by NAD followed by a presumed transesterification to release the RNA and generate ADP-ribose 1''-2''-cyclic phosphate (APPR&gt;P). May function as an ADP-ribosylase.</text>
</comment>
<evidence type="ECO:0000256" key="2">
    <source>
        <dbReference type="ARBA" id="ARBA00022679"/>
    </source>
</evidence>
<protein>
    <recommendedName>
        <fullName evidence="5">Probable RNA 2'-phosphotransferase</fullName>
        <ecNumber evidence="5">2.7.1.-</ecNumber>
    </recommendedName>
</protein>
<dbReference type="InterPro" id="IPR042081">
    <property type="entry name" value="RNA_2'-PTrans_C"/>
</dbReference>
<gene>
    <name evidence="5" type="primary">kptA</name>
    <name evidence="6" type="ORF">BEU04_00725</name>
</gene>
<evidence type="ECO:0000313" key="7">
    <source>
        <dbReference type="Proteomes" id="UP000183815"/>
    </source>
</evidence>
<evidence type="ECO:0000256" key="5">
    <source>
        <dbReference type="HAMAP-Rule" id="MF_00299"/>
    </source>
</evidence>
<dbReference type="Gene3D" id="1.10.10.970">
    <property type="entry name" value="RNA 2'-phosphotransferase, Tpt1/KptA family, N-terminal domain"/>
    <property type="match status" value="1"/>
</dbReference>
<dbReference type="Proteomes" id="UP000183815">
    <property type="component" value="Unassembled WGS sequence"/>
</dbReference>
<dbReference type="Gene3D" id="3.20.170.30">
    <property type="match status" value="1"/>
</dbReference>
<dbReference type="InterPro" id="IPR022928">
    <property type="entry name" value="RNA_2'-PTrans_KptA"/>
</dbReference>
<dbReference type="AlphaFoldDB" id="A0A1J5THJ8"/>
<evidence type="ECO:0000313" key="6">
    <source>
        <dbReference type="EMBL" id="OIR20426.1"/>
    </source>
</evidence>
<comment type="caution">
    <text evidence="6">The sequence shown here is derived from an EMBL/GenBank/DDBJ whole genome shotgun (WGS) entry which is preliminary data.</text>
</comment>
<accession>A0A1J5THJ8</accession>
<evidence type="ECO:0000256" key="1">
    <source>
        <dbReference type="ARBA" id="ARBA00009836"/>
    </source>
</evidence>
<dbReference type="GO" id="GO:0003950">
    <property type="term" value="F:NAD+ poly-ADP-ribosyltransferase activity"/>
    <property type="evidence" value="ECO:0007669"/>
    <property type="project" value="InterPro"/>
</dbReference>
<dbReference type="EMBL" id="MIYU01000001">
    <property type="protein sequence ID" value="OIR20426.1"/>
    <property type="molecule type" value="Genomic_DNA"/>
</dbReference>
<organism evidence="6 7">
    <name type="scientific">Marine Group III euryarchaeote CG-Bathy1</name>
    <dbReference type="NCBI Taxonomy" id="1889001"/>
    <lineage>
        <taxon>Archaea</taxon>
        <taxon>Methanobacteriati</taxon>
        <taxon>Thermoplasmatota</taxon>
        <taxon>Thermoplasmata</taxon>
        <taxon>Candidatus Thermoprofundales</taxon>
    </lineage>
</organism>
<dbReference type="PANTHER" id="PTHR12684">
    <property type="entry name" value="PUTATIVE PHOSPHOTRANSFERASE"/>
    <property type="match status" value="1"/>
</dbReference>
<keyword evidence="2 5" id="KW-0808">Transferase</keyword>
<dbReference type="HAMAP" id="MF_00299">
    <property type="entry name" value="KptA"/>
    <property type="match status" value="1"/>
</dbReference>
<evidence type="ECO:0000256" key="3">
    <source>
        <dbReference type="ARBA" id="ARBA00023027"/>
    </source>
</evidence>
<dbReference type="GO" id="GO:0000215">
    <property type="term" value="F:tRNA 2'-phosphotransferase activity"/>
    <property type="evidence" value="ECO:0007669"/>
    <property type="project" value="TreeGrafter"/>
</dbReference>
<dbReference type="SUPFAM" id="SSF56399">
    <property type="entry name" value="ADP-ribosylation"/>
    <property type="match status" value="1"/>
</dbReference>
<reference evidence="6 7" key="1">
    <citation type="submission" date="2016-08" db="EMBL/GenBank/DDBJ databases">
        <title>New Insights into Marine Group III Euryarchaeota, from dark to light.</title>
        <authorList>
            <person name="Haro-Moreno J.M."/>
            <person name="Rodriguez-Valera F."/>
            <person name="Lopez-Garcia P."/>
            <person name="Moreira D."/>
            <person name="Martin-Cuadrado A.B."/>
        </authorList>
    </citation>
    <scope>NUCLEOTIDE SEQUENCE [LARGE SCALE GENOMIC DNA]</scope>
    <source>
        <strain evidence="6">CG-Bathy1</strain>
    </source>
</reference>
<proteinExistence type="inferred from homology"/>
<evidence type="ECO:0000256" key="4">
    <source>
        <dbReference type="ARBA" id="ARBA00025212"/>
    </source>
</evidence>